<reference evidence="8" key="1">
    <citation type="submission" date="2020-06" db="EMBL/GenBank/DDBJ databases">
        <title>Unique genomic features of the anaerobic methanotrophic archaea.</title>
        <authorList>
            <person name="Chadwick G.L."/>
            <person name="Skennerton C.T."/>
            <person name="Laso-Perez R."/>
            <person name="Leu A.O."/>
            <person name="Speth D.R."/>
            <person name="Yu H."/>
            <person name="Morgan-Lang C."/>
            <person name="Hatzenpichler R."/>
            <person name="Goudeau D."/>
            <person name="Malmstrom R."/>
            <person name="Brazelton W.J."/>
            <person name="Woyke T."/>
            <person name="Hallam S.J."/>
            <person name="Tyson G.W."/>
            <person name="Wegener G."/>
            <person name="Boetius A."/>
            <person name="Orphan V."/>
        </authorList>
    </citation>
    <scope>NUCLEOTIDE SEQUENCE</scope>
</reference>
<organism evidence="8">
    <name type="scientific">Candidatus Methanophagaceae archaeon ANME-1 ERB6</name>
    <dbReference type="NCBI Taxonomy" id="2759912"/>
    <lineage>
        <taxon>Archaea</taxon>
        <taxon>Methanobacteriati</taxon>
        <taxon>Methanobacteriota</taxon>
        <taxon>Stenosarchaea group</taxon>
        <taxon>Methanomicrobia</taxon>
        <taxon>Candidatus Methanophagales</taxon>
        <taxon>Candidatus Methanophagaceae</taxon>
    </lineage>
</organism>
<feature type="transmembrane region" description="Helical" evidence="6">
    <location>
        <begin position="6"/>
        <end position="24"/>
    </location>
</feature>
<dbReference type="AlphaFoldDB" id="A0A7G9YVA9"/>
<dbReference type="PANTHER" id="PTHR33406:SF13">
    <property type="entry name" value="MEMBRANE PROTEIN YDFJ"/>
    <property type="match status" value="1"/>
</dbReference>
<feature type="domain" description="SSD" evidence="7">
    <location>
        <begin position="354"/>
        <end position="479"/>
    </location>
</feature>
<evidence type="ECO:0000259" key="7">
    <source>
        <dbReference type="PROSITE" id="PS50156"/>
    </source>
</evidence>
<accession>A0A7G9YVA9</accession>
<evidence type="ECO:0000256" key="1">
    <source>
        <dbReference type="ARBA" id="ARBA00004651"/>
    </source>
</evidence>
<proteinExistence type="predicted"/>
<keyword evidence="2" id="KW-1003">Cell membrane</keyword>
<dbReference type="Gene3D" id="1.20.1640.10">
    <property type="entry name" value="Multidrug efflux transporter AcrB transmembrane domain"/>
    <property type="match status" value="2"/>
</dbReference>
<feature type="domain" description="SSD" evidence="7">
    <location>
        <begin position="1"/>
        <end position="107"/>
    </location>
</feature>
<keyword evidence="3 6" id="KW-0812">Transmembrane</keyword>
<sequence length="495" mass="54866">MHIINIPMNFLTVMFGAVTLGLGVDYSIHLVHRYHEELEKGNENALNVATAKMGKNTIFTSLTTMAAFSSMAIAGLRMVAEYGLMSLIAISFSALSVLLFLPSFLVLESKIGKKTLDFSKISNALGLRGFIPNLMTGLSDFSVKKPIAVIFFLAVALVPVFYGMSQIETSTDEDMWLPHDMPMVKANDIIEDKFGEYYYATILVLADDIRSPEVMGAMEEIGDRLWGVPHVVEVSSIVSLLNPMPCEKRDIEREIEALPLNQRRQFVTNDYTEGLMIIKLDGDQLRAEKVNEIEDVLDYVDTPGDAVFVQAGMGVVNSQIESLMEKDQVKTTVVSLVLVLIMLFIALRSFMGIILALLPVIFAIIFAMGTMGLLYIPMTPLTIMMATLLLGLGIDYSFHYIARYREEREKGETLEGALRITSSTVGESIALTTITTVVGFLSLMTMSLVPIQDFGKIAAIGLIFCMFFVPIILSVGLLFHERVIKRALAFLSWRS</sequence>
<feature type="transmembrane region" description="Helical" evidence="6">
    <location>
        <begin position="58"/>
        <end position="76"/>
    </location>
</feature>
<dbReference type="EMBL" id="MT631497">
    <property type="protein sequence ID" value="QNO51943.1"/>
    <property type="molecule type" value="Genomic_DNA"/>
</dbReference>
<feature type="transmembrane region" description="Helical" evidence="6">
    <location>
        <begin position="82"/>
        <end position="107"/>
    </location>
</feature>
<evidence type="ECO:0000256" key="5">
    <source>
        <dbReference type="ARBA" id="ARBA00023136"/>
    </source>
</evidence>
<name>A0A7G9YVA9_9EURY</name>
<keyword evidence="4 6" id="KW-1133">Transmembrane helix</keyword>
<feature type="transmembrane region" description="Helical" evidence="6">
    <location>
        <begin position="429"/>
        <end position="451"/>
    </location>
</feature>
<evidence type="ECO:0000256" key="2">
    <source>
        <dbReference type="ARBA" id="ARBA00022475"/>
    </source>
</evidence>
<dbReference type="PROSITE" id="PS50156">
    <property type="entry name" value="SSD"/>
    <property type="match status" value="2"/>
</dbReference>
<feature type="transmembrane region" description="Helical" evidence="6">
    <location>
        <begin position="457"/>
        <end position="479"/>
    </location>
</feature>
<evidence type="ECO:0000256" key="3">
    <source>
        <dbReference type="ARBA" id="ARBA00022692"/>
    </source>
</evidence>
<dbReference type="SUPFAM" id="SSF82866">
    <property type="entry name" value="Multidrug efflux transporter AcrB transmembrane domain"/>
    <property type="match status" value="2"/>
</dbReference>
<dbReference type="InterPro" id="IPR004869">
    <property type="entry name" value="MMPL_dom"/>
</dbReference>
<comment type="subcellular location">
    <subcellularLocation>
        <location evidence="1">Cell membrane</location>
        <topology evidence="1">Multi-pass membrane protein</topology>
    </subcellularLocation>
</comment>
<feature type="transmembrane region" description="Helical" evidence="6">
    <location>
        <begin position="354"/>
        <end position="376"/>
    </location>
</feature>
<feature type="transmembrane region" description="Helical" evidence="6">
    <location>
        <begin position="382"/>
        <end position="402"/>
    </location>
</feature>
<protein>
    <recommendedName>
        <fullName evidence="7">SSD domain-containing protein</fullName>
    </recommendedName>
</protein>
<evidence type="ECO:0000256" key="4">
    <source>
        <dbReference type="ARBA" id="ARBA00022989"/>
    </source>
</evidence>
<dbReference type="InterPro" id="IPR050545">
    <property type="entry name" value="Mycobact_MmpL"/>
</dbReference>
<gene>
    <name evidence="8" type="ORF">ACBLIHAL_00001</name>
</gene>
<feature type="transmembrane region" description="Helical" evidence="6">
    <location>
        <begin position="147"/>
        <end position="165"/>
    </location>
</feature>
<evidence type="ECO:0000313" key="8">
    <source>
        <dbReference type="EMBL" id="QNO51943.1"/>
    </source>
</evidence>
<dbReference type="GO" id="GO:0005886">
    <property type="term" value="C:plasma membrane"/>
    <property type="evidence" value="ECO:0007669"/>
    <property type="project" value="UniProtKB-SubCell"/>
</dbReference>
<dbReference type="InterPro" id="IPR000731">
    <property type="entry name" value="SSD"/>
</dbReference>
<evidence type="ECO:0000256" key="6">
    <source>
        <dbReference type="SAM" id="Phobius"/>
    </source>
</evidence>
<keyword evidence="5 6" id="KW-0472">Membrane</keyword>
<dbReference type="Pfam" id="PF03176">
    <property type="entry name" value="MMPL"/>
    <property type="match status" value="2"/>
</dbReference>
<dbReference type="PANTHER" id="PTHR33406">
    <property type="entry name" value="MEMBRANE PROTEIN MJ1562-RELATED"/>
    <property type="match status" value="1"/>
</dbReference>